<comment type="caution">
    <text evidence="2">The sequence shown here is derived from an EMBL/GenBank/DDBJ whole genome shotgun (WGS) entry which is preliminary data.</text>
</comment>
<dbReference type="Pfam" id="PF13114">
    <property type="entry name" value="RecO_N_2"/>
    <property type="match status" value="1"/>
</dbReference>
<feature type="domain" description="DNA replication/recombination mediator RecO N-terminal" evidence="1">
    <location>
        <begin position="1"/>
        <end position="70"/>
    </location>
</feature>
<reference evidence="2 3" key="1">
    <citation type="submission" date="2017-12" db="EMBL/GenBank/DDBJ databases">
        <title>Phylogenetic diversity of female urinary microbiome.</title>
        <authorList>
            <person name="Thomas-White K."/>
            <person name="Wolfe A.J."/>
        </authorList>
    </citation>
    <scope>NUCLEOTIDE SEQUENCE [LARGE SCALE GENOMIC DNA]</scope>
    <source>
        <strain evidence="2 3">UMB0112</strain>
    </source>
</reference>
<dbReference type="InterPro" id="IPR022572">
    <property type="entry name" value="DNA_rep/recomb_RecO_N"/>
</dbReference>
<evidence type="ECO:0000259" key="1">
    <source>
        <dbReference type="Pfam" id="PF13114"/>
    </source>
</evidence>
<sequence>MQGYILRVQKVKDEDCIVYILTDELLVCCYRFYGARHSKITLGYKLDFELENSINFLPSLKNTMHLGYSWLLDRDRLLYWQTFIRLFYNHLKDLEEVNKFYFEILDQSAIKIGKQNPKRVFLESYIQILKFEGRLHDEEICFFCDKKIESEKIALTRAFLPAHEKCIGKNGFIKNKIYEYYKNISTINLNDEEVDRLYEILKEGF</sequence>
<dbReference type="NCBIfam" id="NF010483">
    <property type="entry name" value="PRK13908.1"/>
    <property type="match status" value="1"/>
</dbReference>
<dbReference type="AlphaFoldDB" id="A0A2I1N8X1"/>
<proteinExistence type="predicted"/>
<evidence type="ECO:0000313" key="2">
    <source>
        <dbReference type="EMBL" id="PKZ28827.1"/>
    </source>
</evidence>
<dbReference type="RefSeq" id="WP_101637526.1">
    <property type="nucleotide sequence ID" value="NZ_PKHU01000006.1"/>
</dbReference>
<protein>
    <submittedName>
        <fullName evidence="2">Recombination protein RecO</fullName>
    </submittedName>
</protein>
<organism evidence="2 3">
    <name type="scientific">Campylobacter ureolyticus</name>
    <dbReference type="NCBI Taxonomy" id="827"/>
    <lineage>
        <taxon>Bacteria</taxon>
        <taxon>Pseudomonadati</taxon>
        <taxon>Campylobacterota</taxon>
        <taxon>Epsilonproteobacteria</taxon>
        <taxon>Campylobacterales</taxon>
        <taxon>Campylobacteraceae</taxon>
        <taxon>Campylobacter</taxon>
    </lineage>
</organism>
<gene>
    <name evidence="2" type="ORF">CYJ41_06900</name>
</gene>
<accession>A0A2I1N8X1</accession>
<dbReference type="Proteomes" id="UP000234639">
    <property type="component" value="Unassembled WGS sequence"/>
</dbReference>
<dbReference type="EMBL" id="PKHU01000006">
    <property type="protein sequence ID" value="PKZ28827.1"/>
    <property type="molecule type" value="Genomic_DNA"/>
</dbReference>
<name>A0A2I1N8X1_9BACT</name>
<evidence type="ECO:0000313" key="3">
    <source>
        <dbReference type="Proteomes" id="UP000234639"/>
    </source>
</evidence>